<dbReference type="CDD" id="cd02968">
    <property type="entry name" value="SCO"/>
    <property type="match status" value="1"/>
</dbReference>
<keyword evidence="8" id="KW-1185">Reference proteome</keyword>
<dbReference type="AlphaFoldDB" id="A0A3G2L2W7"/>
<accession>A0A3G2L2W7</accession>
<dbReference type="InterPro" id="IPR036249">
    <property type="entry name" value="Thioredoxin-like_sf"/>
</dbReference>
<dbReference type="GO" id="GO:0046872">
    <property type="term" value="F:metal ion binding"/>
    <property type="evidence" value="ECO:0007669"/>
    <property type="project" value="UniProtKB-KW"/>
</dbReference>
<keyword evidence="5" id="KW-0812">Transmembrane</keyword>
<evidence type="ECO:0000256" key="5">
    <source>
        <dbReference type="SAM" id="Phobius"/>
    </source>
</evidence>
<evidence type="ECO:0000259" key="6">
    <source>
        <dbReference type="PROSITE" id="PS51352"/>
    </source>
</evidence>
<feature type="disulfide bond" description="Redox-active" evidence="4">
    <location>
        <begin position="96"/>
        <end position="100"/>
    </location>
</feature>
<gene>
    <name evidence="7" type="ORF">D1013_03940</name>
</gene>
<dbReference type="PANTHER" id="PTHR12151">
    <property type="entry name" value="ELECTRON TRANSPORT PROTIN SCO1/SENC FAMILY MEMBER"/>
    <property type="match status" value="1"/>
</dbReference>
<proteinExistence type="inferred from homology"/>
<keyword evidence="2 3" id="KW-0186">Copper</keyword>
<dbReference type="PROSITE" id="PS51352">
    <property type="entry name" value="THIOREDOXIN_2"/>
    <property type="match status" value="1"/>
</dbReference>
<dbReference type="PANTHER" id="PTHR12151:SF25">
    <property type="entry name" value="LINALOOL DEHYDRATASE_ISOMERASE DOMAIN-CONTAINING PROTEIN"/>
    <property type="match status" value="1"/>
</dbReference>
<dbReference type="KEGG" id="emar:D1013_03940"/>
<dbReference type="InterPro" id="IPR003782">
    <property type="entry name" value="SCO1/SenC"/>
</dbReference>
<comment type="similarity">
    <text evidence="1">Belongs to the SCO1/2 family.</text>
</comment>
<keyword evidence="5" id="KW-0472">Membrane</keyword>
<feature type="domain" description="Thioredoxin" evidence="6">
    <location>
        <begin position="58"/>
        <end position="243"/>
    </location>
</feature>
<dbReference type="OrthoDB" id="9811998at2"/>
<keyword evidence="5" id="KW-1133">Transmembrane helix</keyword>
<evidence type="ECO:0000256" key="4">
    <source>
        <dbReference type="PIRSR" id="PIRSR603782-2"/>
    </source>
</evidence>
<evidence type="ECO:0000256" key="3">
    <source>
        <dbReference type="PIRSR" id="PIRSR603782-1"/>
    </source>
</evidence>
<protein>
    <submittedName>
        <fullName evidence="7">SCO family protein</fullName>
    </submittedName>
</protein>
<sequence>MAAKKNKYTYVWVSLIVLVFGIIFIPKIVNRLKSGTVVEADRMNVKDNSGELAYVLANGKKRRVPSFEFINQDSLVVSDNDYRGKVFVVDFFFTSCPSICPIMTKNLVSLQNEYEGRADFGIASFSITPEHDTPTVLKTYAEKYGITDLDWHLMTGDQKKIYKLANEGFNIFAAEMPDAPGGFEHSGLFALVDKNGFLRSRVDEFGNPIVYYRGTITEGQGANDHGEQEQISILREDIKKLLEE</sequence>
<feature type="binding site" evidence="3">
    <location>
        <position position="185"/>
    </location>
    <ligand>
        <name>Cu cation</name>
        <dbReference type="ChEBI" id="CHEBI:23378"/>
    </ligand>
</feature>
<evidence type="ECO:0000256" key="2">
    <source>
        <dbReference type="ARBA" id="ARBA00023008"/>
    </source>
</evidence>
<keyword evidence="3" id="KW-0479">Metal-binding</keyword>
<evidence type="ECO:0000256" key="1">
    <source>
        <dbReference type="ARBA" id="ARBA00010996"/>
    </source>
</evidence>
<name>A0A3G2L2W7_9FLAO</name>
<feature type="transmembrane region" description="Helical" evidence="5">
    <location>
        <begin position="9"/>
        <end position="29"/>
    </location>
</feature>
<evidence type="ECO:0000313" key="7">
    <source>
        <dbReference type="EMBL" id="AYN66595.1"/>
    </source>
</evidence>
<keyword evidence="4" id="KW-1015">Disulfide bond</keyword>
<dbReference type="Proteomes" id="UP000276309">
    <property type="component" value="Chromosome"/>
</dbReference>
<reference evidence="7 8" key="1">
    <citation type="submission" date="2018-08" db="EMBL/GenBank/DDBJ databases">
        <title>The reduced genetic potential of extracellular carbohydrate catabolism in Euzebyella marina RN62, a Flavobacteriia bacterium isolated from the hadal water.</title>
        <authorList>
            <person name="Xue C."/>
        </authorList>
    </citation>
    <scope>NUCLEOTIDE SEQUENCE [LARGE SCALE GENOMIC DNA]</scope>
    <source>
        <strain evidence="7 8">RN62</strain>
    </source>
</reference>
<feature type="binding site" evidence="3">
    <location>
        <position position="96"/>
    </location>
    <ligand>
        <name>Cu cation</name>
        <dbReference type="ChEBI" id="CHEBI:23378"/>
    </ligand>
</feature>
<dbReference type="InterPro" id="IPR013766">
    <property type="entry name" value="Thioredoxin_domain"/>
</dbReference>
<dbReference type="Gene3D" id="3.40.30.10">
    <property type="entry name" value="Glutaredoxin"/>
    <property type="match status" value="1"/>
</dbReference>
<organism evidence="7 8">
    <name type="scientific">Euzebyella marina</name>
    <dbReference type="NCBI Taxonomy" id="1761453"/>
    <lineage>
        <taxon>Bacteria</taxon>
        <taxon>Pseudomonadati</taxon>
        <taxon>Bacteroidota</taxon>
        <taxon>Flavobacteriia</taxon>
        <taxon>Flavobacteriales</taxon>
        <taxon>Flavobacteriaceae</taxon>
        <taxon>Euzebyella</taxon>
    </lineage>
</organism>
<feature type="binding site" evidence="3">
    <location>
        <position position="100"/>
    </location>
    <ligand>
        <name>Cu cation</name>
        <dbReference type="ChEBI" id="CHEBI:23378"/>
    </ligand>
</feature>
<dbReference type="RefSeq" id="WP_121847647.1">
    <property type="nucleotide sequence ID" value="NZ_CP032050.1"/>
</dbReference>
<dbReference type="SUPFAM" id="SSF52833">
    <property type="entry name" value="Thioredoxin-like"/>
    <property type="match status" value="1"/>
</dbReference>
<dbReference type="Pfam" id="PF02630">
    <property type="entry name" value="SCO1-SenC"/>
    <property type="match status" value="1"/>
</dbReference>
<dbReference type="EMBL" id="CP032050">
    <property type="protein sequence ID" value="AYN66595.1"/>
    <property type="molecule type" value="Genomic_DNA"/>
</dbReference>
<evidence type="ECO:0000313" key="8">
    <source>
        <dbReference type="Proteomes" id="UP000276309"/>
    </source>
</evidence>